<gene>
    <name evidence="4" type="ORF">CLV60_108255</name>
</gene>
<keyword evidence="5" id="KW-1185">Reference proteome</keyword>
<keyword evidence="4" id="KW-0689">Ribosomal protein</keyword>
<dbReference type="EMBL" id="PYAS01000008">
    <property type="protein sequence ID" value="PSL27398.1"/>
    <property type="molecule type" value="Genomic_DNA"/>
</dbReference>
<dbReference type="AlphaFoldDB" id="A0A2P8G098"/>
<dbReference type="InterPro" id="IPR000182">
    <property type="entry name" value="GNAT_dom"/>
</dbReference>
<evidence type="ECO:0000256" key="1">
    <source>
        <dbReference type="ARBA" id="ARBA00022679"/>
    </source>
</evidence>
<keyword evidence="1" id="KW-0808">Transferase</keyword>
<keyword evidence="2" id="KW-0012">Acyltransferase</keyword>
<sequence>MKPGVQRPEMVDLRNHHINIFMENIQIRQARLDELPTLLQFEQNLIAAERPLDDTLISEEFHYYDLEKMIRSDEAEVLVATLDDRLIASGHARILEGKPYNSFKRYAFLGFMYTEPDMRGRGINKLIIDALVDWAREKGLEEVRLQVYSDNSPAVAAYEKVGFKKVLTEMRLATDQ</sequence>
<evidence type="ECO:0000313" key="4">
    <source>
        <dbReference type="EMBL" id="PSL27398.1"/>
    </source>
</evidence>
<organism evidence="4 5">
    <name type="scientific">Dyadobacter jiangsuensis</name>
    <dbReference type="NCBI Taxonomy" id="1591085"/>
    <lineage>
        <taxon>Bacteria</taxon>
        <taxon>Pseudomonadati</taxon>
        <taxon>Bacteroidota</taxon>
        <taxon>Cytophagia</taxon>
        <taxon>Cytophagales</taxon>
        <taxon>Spirosomataceae</taxon>
        <taxon>Dyadobacter</taxon>
    </lineage>
</organism>
<protein>
    <submittedName>
        <fullName evidence="4">Ribosomal protein S18 acetylase RimI-like enzyme</fullName>
    </submittedName>
</protein>
<accession>A0A2P8G098</accession>
<dbReference type="InterPro" id="IPR016181">
    <property type="entry name" value="Acyl_CoA_acyltransferase"/>
</dbReference>
<dbReference type="Pfam" id="PF00583">
    <property type="entry name" value="Acetyltransf_1"/>
    <property type="match status" value="1"/>
</dbReference>
<evidence type="ECO:0000256" key="2">
    <source>
        <dbReference type="ARBA" id="ARBA00023315"/>
    </source>
</evidence>
<proteinExistence type="predicted"/>
<reference evidence="4 5" key="1">
    <citation type="submission" date="2018-03" db="EMBL/GenBank/DDBJ databases">
        <title>Genomic Encyclopedia of Archaeal and Bacterial Type Strains, Phase II (KMG-II): from individual species to whole genera.</title>
        <authorList>
            <person name="Goeker M."/>
        </authorList>
    </citation>
    <scope>NUCLEOTIDE SEQUENCE [LARGE SCALE GENOMIC DNA]</scope>
    <source>
        <strain evidence="4 5">DSM 29057</strain>
    </source>
</reference>
<dbReference type="Proteomes" id="UP000241964">
    <property type="component" value="Unassembled WGS sequence"/>
</dbReference>
<feature type="domain" description="N-acetyltransferase" evidence="3">
    <location>
        <begin position="25"/>
        <end position="176"/>
    </location>
</feature>
<dbReference type="SUPFAM" id="SSF55729">
    <property type="entry name" value="Acyl-CoA N-acyltransferases (Nat)"/>
    <property type="match status" value="1"/>
</dbReference>
<dbReference type="CDD" id="cd04301">
    <property type="entry name" value="NAT_SF"/>
    <property type="match status" value="1"/>
</dbReference>
<evidence type="ECO:0000259" key="3">
    <source>
        <dbReference type="PROSITE" id="PS51186"/>
    </source>
</evidence>
<keyword evidence="4" id="KW-0687">Ribonucleoprotein</keyword>
<dbReference type="PROSITE" id="PS51186">
    <property type="entry name" value="GNAT"/>
    <property type="match status" value="1"/>
</dbReference>
<name>A0A2P8G098_9BACT</name>
<comment type="caution">
    <text evidence="4">The sequence shown here is derived from an EMBL/GenBank/DDBJ whole genome shotgun (WGS) entry which is preliminary data.</text>
</comment>
<dbReference type="Gene3D" id="3.40.630.30">
    <property type="match status" value="1"/>
</dbReference>
<dbReference type="GO" id="GO:0005840">
    <property type="term" value="C:ribosome"/>
    <property type="evidence" value="ECO:0007669"/>
    <property type="project" value="UniProtKB-KW"/>
</dbReference>
<evidence type="ECO:0000313" key="5">
    <source>
        <dbReference type="Proteomes" id="UP000241964"/>
    </source>
</evidence>
<dbReference type="PANTHER" id="PTHR43877">
    <property type="entry name" value="AMINOALKYLPHOSPHONATE N-ACETYLTRANSFERASE-RELATED-RELATED"/>
    <property type="match status" value="1"/>
</dbReference>
<dbReference type="GO" id="GO:0016747">
    <property type="term" value="F:acyltransferase activity, transferring groups other than amino-acyl groups"/>
    <property type="evidence" value="ECO:0007669"/>
    <property type="project" value="InterPro"/>
</dbReference>
<dbReference type="InterPro" id="IPR050832">
    <property type="entry name" value="Bact_Acetyltransf"/>
</dbReference>
<dbReference type="PANTHER" id="PTHR43877:SF2">
    <property type="entry name" value="AMINOALKYLPHOSPHONATE N-ACETYLTRANSFERASE-RELATED"/>
    <property type="match status" value="1"/>
</dbReference>